<organism evidence="4 5">
    <name type="scientific">Fulvivirga sedimenti</name>
    <dbReference type="NCBI Taxonomy" id="2879465"/>
    <lineage>
        <taxon>Bacteria</taxon>
        <taxon>Pseudomonadati</taxon>
        <taxon>Bacteroidota</taxon>
        <taxon>Cytophagia</taxon>
        <taxon>Cytophagales</taxon>
        <taxon>Fulvivirgaceae</taxon>
        <taxon>Fulvivirga</taxon>
    </lineage>
</organism>
<dbReference type="EMBL" id="JAIXNE010000001">
    <property type="protein sequence ID" value="MCA6073713.1"/>
    <property type="molecule type" value="Genomic_DNA"/>
</dbReference>
<evidence type="ECO:0000259" key="3">
    <source>
        <dbReference type="PROSITE" id="PS50110"/>
    </source>
</evidence>
<feature type="modified residue" description="4-aspartylphosphate" evidence="2">
    <location>
        <position position="53"/>
    </location>
</feature>
<dbReference type="InterPro" id="IPR050595">
    <property type="entry name" value="Bact_response_regulator"/>
</dbReference>
<evidence type="ECO:0000313" key="5">
    <source>
        <dbReference type="Proteomes" id="UP001139409"/>
    </source>
</evidence>
<dbReference type="Proteomes" id="UP001139409">
    <property type="component" value="Unassembled WGS sequence"/>
</dbReference>
<gene>
    <name evidence="4" type="ORF">LDX50_02485</name>
</gene>
<dbReference type="AlphaFoldDB" id="A0A9X1KUP0"/>
<dbReference type="GO" id="GO:0000160">
    <property type="term" value="P:phosphorelay signal transduction system"/>
    <property type="evidence" value="ECO:0007669"/>
    <property type="project" value="InterPro"/>
</dbReference>
<keyword evidence="5" id="KW-1185">Reference proteome</keyword>
<feature type="domain" description="Response regulatory" evidence="3">
    <location>
        <begin position="4"/>
        <end position="122"/>
    </location>
</feature>
<dbReference type="SUPFAM" id="SSF52172">
    <property type="entry name" value="CheY-like"/>
    <property type="match status" value="1"/>
</dbReference>
<dbReference type="PANTHER" id="PTHR44591:SF3">
    <property type="entry name" value="RESPONSE REGULATORY DOMAIN-CONTAINING PROTEIN"/>
    <property type="match status" value="1"/>
</dbReference>
<evidence type="ECO:0000313" key="4">
    <source>
        <dbReference type="EMBL" id="MCA6073713.1"/>
    </source>
</evidence>
<evidence type="ECO:0000256" key="2">
    <source>
        <dbReference type="PROSITE-ProRule" id="PRU00169"/>
    </source>
</evidence>
<evidence type="ECO:0000256" key="1">
    <source>
        <dbReference type="ARBA" id="ARBA00022553"/>
    </source>
</evidence>
<dbReference type="SMART" id="SM00448">
    <property type="entry name" value="REC"/>
    <property type="match status" value="1"/>
</dbReference>
<dbReference type="PANTHER" id="PTHR44591">
    <property type="entry name" value="STRESS RESPONSE REGULATOR PROTEIN 1"/>
    <property type="match status" value="1"/>
</dbReference>
<dbReference type="InterPro" id="IPR011006">
    <property type="entry name" value="CheY-like_superfamily"/>
</dbReference>
<accession>A0A9X1KUP0</accession>
<sequence>MGKRILLADDSPVLQSLTKKILEVQGYAFQGVKNGGKVIELIETGDFDLLILDIILPDANGMELAREIRKSKDPHVASLPIIGISGNYMNYSDADFADAGMNKFLLKPLNYDELLVAIKTLIEV</sequence>
<dbReference type="Pfam" id="PF00072">
    <property type="entry name" value="Response_reg"/>
    <property type="match status" value="1"/>
</dbReference>
<dbReference type="Gene3D" id="3.40.50.2300">
    <property type="match status" value="1"/>
</dbReference>
<comment type="caution">
    <text evidence="4">The sequence shown here is derived from an EMBL/GenBank/DDBJ whole genome shotgun (WGS) entry which is preliminary data.</text>
</comment>
<dbReference type="RefSeq" id="WP_225696824.1">
    <property type="nucleotide sequence ID" value="NZ_JAIXNE010000001.1"/>
</dbReference>
<proteinExistence type="predicted"/>
<reference evidence="4" key="1">
    <citation type="submission" date="2021-09" db="EMBL/GenBank/DDBJ databases">
        <title>Fulvivirga sp. isolated from coastal sediment.</title>
        <authorList>
            <person name="Yu H."/>
        </authorList>
    </citation>
    <scope>NUCLEOTIDE SEQUENCE</scope>
    <source>
        <strain evidence="4">1062</strain>
    </source>
</reference>
<protein>
    <submittedName>
        <fullName evidence="4">Response regulator</fullName>
    </submittedName>
</protein>
<dbReference type="InterPro" id="IPR001789">
    <property type="entry name" value="Sig_transdc_resp-reg_receiver"/>
</dbReference>
<dbReference type="CDD" id="cd17546">
    <property type="entry name" value="REC_hyHK_CKI1_RcsC-like"/>
    <property type="match status" value="1"/>
</dbReference>
<keyword evidence="1 2" id="KW-0597">Phosphoprotein</keyword>
<name>A0A9X1KUP0_9BACT</name>
<dbReference type="PROSITE" id="PS50110">
    <property type="entry name" value="RESPONSE_REGULATORY"/>
    <property type="match status" value="1"/>
</dbReference>